<dbReference type="EMBL" id="JABFUD020000010">
    <property type="protein sequence ID" value="KAI5074421.1"/>
    <property type="molecule type" value="Genomic_DNA"/>
</dbReference>
<keyword evidence="3" id="KW-1185">Reference proteome</keyword>
<protein>
    <recommendedName>
        <fullName evidence="1">Band 7 domain-containing protein</fullName>
    </recommendedName>
</protein>
<dbReference type="PANTHER" id="PTHR43327:SF10">
    <property type="entry name" value="STOMATIN-LIKE PROTEIN 2, MITOCHONDRIAL"/>
    <property type="match status" value="1"/>
</dbReference>
<evidence type="ECO:0000313" key="3">
    <source>
        <dbReference type="Proteomes" id="UP000886520"/>
    </source>
</evidence>
<evidence type="ECO:0000313" key="2">
    <source>
        <dbReference type="EMBL" id="KAI5074421.1"/>
    </source>
</evidence>
<dbReference type="Pfam" id="PF01145">
    <property type="entry name" value="Band_7"/>
    <property type="match status" value="1"/>
</dbReference>
<evidence type="ECO:0000259" key="1">
    <source>
        <dbReference type="Pfam" id="PF01145"/>
    </source>
</evidence>
<feature type="domain" description="Band 7" evidence="1">
    <location>
        <begin position="161"/>
        <end position="226"/>
    </location>
</feature>
<comment type="caution">
    <text evidence="2">The sequence shown here is derived from an EMBL/GenBank/DDBJ whole genome shotgun (WGS) entry which is preliminary data.</text>
</comment>
<dbReference type="AlphaFoldDB" id="A0A9D4UUN5"/>
<dbReference type="InterPro" id="IPR050710">
    <property type="entry name" value="Band7/mec-2_domain"/>
</dbReference>
<dbReference type="InterPro" id="IPR001107">
    <property type="entry name" value="Band_7"/>
</dbReference>
<accession>A0A9D4UUN5</accession>
<gene>
    <name evidence="2" type="ORF">GOP47_0010382</name>
</gene>
<dbReference type="GO" id="GO:0005739">
    <property type="term" value="C:mitochondrion"/>
    <property type="evidence" value="ECO:0007669"/>
    <property type="project" value="TreeGrafter"/>
</dbReference>
<dbReference type="Proteomes" id="UP000886520">
    <property type="component" value="Chromosome 10"/>
</dbReference>
<organism evidence="2 3">
    <name type="scientific">Adiantum capillus-veneris</name>
    <name type="common">Maidenhair fern</name>
    <dbReference type="NCBI Taxonomy" id="13818"/>
    <lineage>
        <taxon>Eukaryota</taxon>
        <taxon>Viridiplantae</taxon>
        <taxon>Streptophyta</taxon>
        <taxon>Embryophyta</taxon>
        <taxon>Tracheophyta</taxon>
        <taxon>Polypodiopsida</taxon>
        <taxon>Polypodiidae</taxon>
        <taxon>Polypodiales</taxon>
        <taxon>Pteridineae</taxon>
        <taxon>Pteridaceae</taxon>
        <taxon>Vittarioideae</taxon>
        <taxon>Adiantum</taxon>
    </lineage>
</organism>
<proteinExistence type="predicted"/>
<sequence>MSGLFESTELSKAQKSSVFCSRSSPLPCSTHSRQAELSRRSLCWPSHMLPASRFSTTATEDTSPCGVWQVSEIQAETERKKLAPSLESEDSSRNGVIFKEKFQSLRGLSLPSPWLRASRVAIAPISSPCQRTFVRGFQGGSYNEDTMRYAMPNPTNWGILIVPEKTAYVIERCGKYLKTLDSRIHILVPFVDRVAYVHSLKEKAIAIRDQRATTKDNVSILLDGILHIKEAINVEVSSLGLQCLHYKIGTRYYCPPLIETDRPWSCVSPTVKALPSRPRKKRDWRSMTDQEFEEAAKDFIKIGRPSTSVLPDDEAEDFCWRRGEWVGQSFKELGELYEPEEFEEMLRTLHIDGMTIVRG</sequence>
<dbReference type="PANTHER" id="PTHR43327">
    <property type="entry name" value="STOMATIN-LIKE PROTEIN 2, MITOCHONDRIAL"/>
    <property type="match status" value="1"/>
</dbReference>
<name>A0A9D4UUN5_ADICA</name>
<reference evidence="2" key="1">
    <citation type="submission" date="2021-01" db="EMBL/GenBank/DDBJ databases">
        <title>Adiantum capillus-veneris genome.</title>
        <authorList>
            <person name="Fang Y."/>
            <person name="Liao Q."/>
        </authorList>
    </citation>
    <scope>NUCLEOTIDE SEQUENCE</scope>
    <source>
        <strain evidence="2">H3</strain>
        <tissue evidence="2">Leaf</tissue>
    </source>
</reference>
<dbReference type="GO" id="GO:0007005">
    <property type="term" value="P:mitochondrion organization"/>
    <property type="evidence" value="ECO:0007669"/>
    <property type="project" value="TreeGrafter"/>
</dbReference>
<dbReference type="OrthoDB" id="1303752at2759"/>